<comment type="caution">
    <text evidence="2">The sequence shown here is derived from an EMBL/GenBank/DDBJ whole genome shotgun (WGS) entry which is preliminary data.</text>
</comment>
<keyword evidence="3" id="KW-1185">Reference proteome</keyword>
<dbReference type="Proteomes" id="UP001141552">
    <property type="component" value="Unassembled WGS sequence"/>
</dbReference>
<feature type="region of interest" description="Disordered" evidence="1">
    <location>
        <begin position="1"/>
        <end position="31"/>
    </location>
</feature>
<dbReference type="PANTHER" id="PTHR47422">
    <property type="entry name" value="DNAJ HEAT SHOCK N-TERMINAL DOMAIN-CONTAINING PROTEIN"/>
    <property type="match status" value="1"/>
</dbReference>
<sequence>MSTNIEPKEQELNHSVVRPHNNDPVKRFTRSGKGETCLQNRKVLDEKIKLKEEQEAFKVELKAMREAAQWRRLQGISMEGDDELLAATEVKEAPKRDDWMTSLPPERKVCC</sequence>
<gene>
    <name evidence="2" type="ORF">Tsubulata_000054</name>
</gene>
<dbReference type="PANTHER" id="PTHR47422:SF1">
    <property type="entry name" value="DNAJ HEAT SHOCK N-TERMINAL DOMAIN-CONTAINING PROTEIN"/>
    <property type="match status" value="1"/>
</dbReference>
<accession>A0A9Q0J903</accession>
<evidence type="ECO:0000256" key="1">
    <source>
        <dbReference type="SAM" id="MobiDB-lite"/>
    </source>
</evidence>
<dbReference type="EMBL" id="JAKUCV010005122">
    <property type="protein sequence ID" value="KAJ4832502.1"/>
    <property type="molecule type" value="Genomic_DNA"/>
</dbReference>
<dbReference type="AlphaFoldDB" id="A0A9Q0J903"/>
<dbReference type="OrthoDB" id="342454at2759"/>
<protein>
    <submittedName>
        <fullName evidence="2">Uncharacterized protein</fullName>
    </submittedName>
</protein>
<reference evidence="2" key="1">
    <citation type="submission" date="2022-02" db="EMBL/GenBank/DDBJ databases">
        <authorList>
            <person name="Henning P.M."/>
            <person name="McCubbin A.G."/>
            <person name="Shore J.S."/>
        </authorList>
    </citation>
    <scope>NUCLEOTIDE SEQUENCE</scope>
    <source>
        <strain evidence="2">F60SS</strain>
        <tissue evidence="2">Leaves</tissue>
    </source>
</reference>
<evidence type="ECO:0000313" key="3">
    <source>
        <dbReference type="Proteomes" id="UP001141552"/>
    </source>
</evidence>
<name>A0A9Q0J903_9ROSI</name>
<reference evidence="2" key="2">
    <citation type="journal article" date="2023" name="Plants (Basel)">
        <title>Annotation of the Turnera subulata (Passifloraceae) Draft Genome Reveals the S-Locus Evolved after the Divergence of Turneroideae from Passifloroideae in a Stepwise Manner.</title>
        <authorList>
            <person name="Henning P.M."/>
            <person name="Roalson E.H."/>
            <person name="Mir W."/>
            <person name="McCubbin A.G."/>
            <person name="Shore J.S."/>
        </authorList>
    </citation>
    <scope>NUCLEOTIDE SEQUENCE</scope>
    <source>
        <strain evidence="2">F60SS</strain>
    </source>
</reference>
<organism evidence="2 3">
    <name type="scientific">Turnera subulata</name>
    <dbReference type="NCBI Taxonomy" id="218843"/>
    <lineage>
        <taxon>Eukaryota</taxon>
        <taxon>Viridiplantae</taxon>
        <taxon>Streptophyta</taxon>
        <taxon>Embryophyta</taxon>
        <taxon>Tracheophyta</taxon>
        <taxon>Spermatophyta</taxon>
        <taxon>Magnoliopsida</taxon>
        <taxon>eudicotyledons</taxon>
        <taxon>Gunneridae</taxon>
        <taxon>Pentapetalae</taxon>
        <taxon>rosids</taxon>
        <taxon>fabids</taxon>
        <taxon>Malpighiales</taxon>
        <taxon>Passifloraceae</taxon>
        <taxon>Turnera</taxon>
    </lineage>
</organism>
<evidence type="ECO:0000313" key="2">
    <source>
        <dbReference type="EMBL" id="KAJ4832502.1"/>
    </source>
</evidence>
<feature type="compositionally biased region" description="Basic and acidic residues" evidence="1">
    <location>
        <begin position="1"/>
        <end position="12"/>
    </location>
</feature>
<proteinExistence type="predicted"/>